<dbReference type="EMBL" id="JAFREP010000001">
    <property type="protein sequence ID" value="MBO1316925.1"/>
    <property type="molecule type" value="Genomic_DNA"/>
</dbReference>
<sequence>MRTIMMLPAWMLLICAFGQAQNNDQAERLLENAVTFMNAGKYKEALADLDTIINSFADTPTASRALLQMGTYYLDVEQNYDKALGYFSQIQSRYAGSEEAPAAFFYKAQIVEDQGQTPAQLEEAVADLIRMSNLYPNNAWRLEANFLFGKLNLRLNDYDLALSHFQRLEFFFNRSKRVPLALLLSAEAAFKRGDAGQAQLILARLQRNFGTSEEAEQAGRLLRSLNRFTQGRYPNLQLDTAFYGATPKQFASPAAVLIDRDNLVGVVDNKGGHFGSLTPGATVPNGTSSRDLRGFTRDRNGRLVLVYKDRIDPLDSTLSFGSLSNNGESLGDIRAAAVDHFGRLFVVDDDVRDMWAFSRDGQHIKSFGLNRPKLVRCYQNEIWVLNNDSDTFTAFNAELDRLPLSGFNNLSDIKDFDFDAFGHLYVLSSKGAVLSIWRRDGTALYSVNLKDGTYPLKTAESVTVDLSGAVYLADRRGGAVYRFQ</sequence>
<feature type="chain" id="PRO_5035323856" evidence="1">
    <location>
        <begin position="21"/>
        <end position="484"/>
    </location>
</feature>
<organism evidence="2 3">
    <name type="scientific">Acanthopleuribacter pedis</name>
    <dbReference type="NCBI Taxonomy" id="442870"/>
    <lineage>
        <taxon>Bacteria</taxon>
        <taxon>Pseudomonadati</taxon>
        <taxon>Acidobacteriota</taxon>
        <taxon>Holophagae</taxon>
        <taxon>Acanthopleuribacterales</taxon>
        <taxon>Acanthopleuribacteraceae</taxon>
        <taxon>Acanthopleuribacter</taxon>
    </lineage>
</organism>
<reference evidence="2" key="1">
    <citation type="submission" date="2021-03" db="EMBL/GenBank/DDBJ databases">
        <authorList>
            <person name="Wang G."/>
        </authorList>
    </citation>
    <scope>NUCLEOTIDE SEQUENCE</scope>
    <source>
        <strain evidence="2">KCTC 12899</strain>
    </source>
</reference>
<protein>
    <submittedName>
        <fullName evidence="2">Tetratricopeptide repeat protein</fullName>
    </submittedName>
</protein>
<dbReference type="InterPro" id="IPR011042">
    <property type="entry name" value="6-blade_b-propeller_TolB-like"/>
</dbReference>
<dbReference type="AlphaFoldDB" id="A0A8J7QCB9"/>
<comment type="caution">
    <text evidence="2">The sequence shown here is derived from an EMBL/GenBank/DDBJ whole genome shotgun (WGS) entry which is preliminary data.</text>
</comment>
<evidence type="ECO:0000313" key="3">
    <source>
        <dbReference type="Proteomes" id="UP000664417"/>
    </source>
</evidence>
<name>A0A8J7QCB9_9BACT</name>
<gene>
    <name evidence="2" type="ORF">J3U88_00535</name>
</gene>
<dbReference type="RefSeq" id="WP_207856161.1">
    <property type="nucleotide sequence ID" value="NZ_JAFREP010000001.1"/>
</dbReference>
<keyword evidence="1" id="KW-0732">Signal</keyword>
<dbReference type="SUPFAM" id="SSF48452">
    <property type="entry name" value="TPR-like"/>
    <property type="match status" value="1"/>
</dbReference>
<evidence type="ECO:0000313" key="2">
    <source>
        <dbReference type="EMBL" id="MBO1316925.1"/>
    </source>
</evidence>
<dbReference type="Proteomes" id="UP000664417">
    <property type="component" value="Unassembled WGS sequence"/>
</dbReference>
<feature type="signal peptide" evidence="1">
    <location>
        <begin position="1"/>
        <end position="20"/>
    </location>
</feature>
<dbReference type="Pfam" id="PF13174">
    <property type="entry name" value="TPR_6"/>
    <property type="match status" value="1"/>
</dbReference>
<dbReference type="Gene3D" id="1.25.40.10">
    <property type="entry name" value="Tetratricopeptide repeat domain"/>
    <property type="match status" value="2"/>
</dbReference>
<dbReference type="InterPro" id="IPR019734">
    <property type="entry name" value="TPR_rpt"/>
</dbReference>
<accession>A0A8J7QCB9</accession>
<dbReference type="InterPro" id="IPR011990">
    <property type="entry name" value="TPR-like_helical_dom_sf"/>
</dbReference>
<proteinExistence type="predicted"/>
<dbReference type="SUPFAM" id="SSF101898">
    <property type="entry name" value="NHL repeat"/>
    <property type="match status" value="1"/>
</dbReference>
<evidence type="ECO:0000256" key="1">
    <source>
        <dbReference type="SAM" id="SignalP"/>
    </source>
</evidence>
<keyword evidence="3" id="KW-1185">Reference proteome</keyword>
<dbReference type="Gene3D" id="2.120.10.30">
    <property type="entry name" value="TolB, C-terminal domain"/>
    <property type="match status" value="1"/>
</dbReference>